<dbReference type="SUPFAM" id="SSF47090">
    <property type="entry name" value="PGBD-like"/>
    <property type="match status" value="2"/>
</dbReference>
<dbReference type="Pfam" id="PF13539">
    <property type="entry name" value="Peptidase_M15_4"/>
    <property type="match status" value="1"/>
</dbReference>
<feature type="domain" description="Peptidoglycan binding-like" evidence="1">
    <location>
        <begin position="272"/>
        <end position="327"/>
    </location>
</feature>
<evidence type="ECO:0000313" key="4">
    <source>
        <dbReference type="Proteomes" id="UP001597046"/>
    </source>
</evidence>
<evidence type="ECO:0000259" key="1">
    <source>
        <dbReference type="Pfam" id="PF01471"/>
    </source>
</evidence>
<accession>A0ABW3N452</accession>
<dbReference type="InterPro" id="IPR006311">
    <property type="entry name" value="TAT_signal"/>
</dbReference>
<feature type="domain" description="Peptidase M15C" evidence="2">
    <location>
        <begin position="109"/>
        <end position="173"/>
    </location>
</feature>
<dbReference type="Pfam" id="PF01471">
    <property type="entry name" value="PG_binding_1"/>
    <property type="match status" value="2"/>
</dbReference>
<organism evidence="3 4">
    <name type="scientific">Terrabacter terrigena</name>
    <dbReference type="NCBI Taxonomy" id="574718"/>
    <lineage>
        <taxon>Bacteria</taxon>
        <taxon>Bacillati</taxon>
        <taxon>Actinomycetota</taxon>
        <taxon>Actinomycetes</taxon>
        <taxon>Micrococcales</taxon>
        <taxon>Intrasporangiaceae</taxon>
        <taxon>Terrabacter</taxon>
    </lineage>
</organism>
<name>A0ABW3N452_9MICO</name>
<evidence type="ECO:0000313" key="3">
    <source>
        <dbReference type="EMBL" id="MFD1056185.1"/>
    </source>
</evidence>
<dbReference type="InterPro" id="IPR036365">
    <property type="entry name" value="PGBD-like_sf"/>
</dbReference>
<reference evidence="4" key="1">
    <citation type="journal article" date="2019" name="Int. J. Syst. Evol. Microbiol.">
        <title>The Global Catalogue of Microorganisms (GCM) 10K type strain sequencing project: providing services to taxonomists for standard genome sequencing and annotation.</title>
        <authorList>
            <consortium name="The Broad Institute Genomics Platform"/>
            <consortium name="The Broad Institute Genome Sequencing Center for Infectious Disease"/>
            <person name="Wu L."/>
            <person name="Ma J."/>
        </authorList>
    </citation>
    <scope>NUCLEOTIDE SEQUENCE [LARGE SCALE GENOMIC DNA]</scope>
    <source>
        <strain evidence="4">CCUG 57508</strain>
    </source>
</reference>
<dbReference type="InterPro" id="IPR039561">
    <property type="entry name" value="Peptidase_M15C"/>
</dbReference>
<dbReference type="RefSeq" id="WP_386054232.1">
    <property type="nucleotide sequence ID" value="NZ_JBHTKH010000016.1"/>
</dbReference>
<gene>
    <name evidence="3" type="ORF">ACFQ2V_17880</name>
</gene>
<protein>
    <submittedName>
        <fullName evidence="3">Peptidoglycan-binding protein</fullName>
    </submittedName>
</protein>
<dbReference type="PROSITE" id="PS51318">
    <property type="entry name" value="TAT"/>
    <property type="match status" value="1"/>
</dbReference>
<dbReference type="InterPro" id="IPR009045">
    <property type="entry name" value="Zn_M74/Hedgehog-like"/>
</dbReference>
<dbReference type="Gene3D" id="3.30.1380.10">
    <property type="match status" value="1"/>
</dbReference>
<sequence>MCELHETTGPELGRRTLLRGAGGLLLAGGLVGATGSAAEAATSQNGWPAGSSSAIPLATLSVGAATFPAGVRRGDVHTVLGYVARRFNGEVEALVKGWCWGHSYRVISGSTSLSNHSSGTAIDLNAPRHPLGRSGTFSAAQRTRIHSIVSACNGVVRWGGDYSGRKDEMHFEIDVRPGDARLAALARRIGGAPAPVPIVWTTVRRGANGFRTTAIQHLLRHRGYSLTVDGAFGPTTESRVIAFQRSKGLAADGVVGPKTWTALVVTVKQGSSGQAVVAVQKLLTHRGYAVTASGSFGSTTTTKTQAFQKARALTADGIVGPRTWAKLTV</sequence>
<feature type="domain" description="Peptidoglycan binding-like" evidence="1">
    <location>
        <begin position="213"/>
        <end position="263"/>
    </location>
</feature>
<dbReference type="EMBL" id="JBHTKH010000016">
    <property type="protein sequence ID" value="MFD1056185.1"/>
    <property type="molecule type" value="Genomic_DNA"/>
</dbReference>
<comment type="caution">
    <text evidence="3">The sequence shown here is derived from an EMBL/GenBank/DDBJ whole genome shotgun (WGS) entry which is preliminary data.</text>
</comment>
<keyword evidence="4" id="KW-1185">Reference proteome</keyword>
<dbReference type="InterPro" id="IPR002477">
    <property type="entry name" value="Peptidoglycan-bd-like"/>
</dbReference>
<proteinExistence type="predicted"/>
<dbReference type="Proteomes" id="UP001597046">
    <property type="component" value="Unassembled WGS sequence"/>
</dbReference>
<evidence type="ECO:0000259" key="2">
    <source>
        <dbReference type="Pfam" id="PF13539"/>
    </source>
</evidence>
<dbReference type="Gene3D" id="1.10.101.10">
    <property type="entry name" value="PGBD-like superfamily/PGBD"/>
    <property type="match status" value="2"/>
</dbReference>
<dbReference type="SUPFAM" id="SSF55166">
    <property type="entry name" value="Hedgehog/DD-peptidase"/>
    <property type="match status" value="1"/>
</dbReference>
<dbReference type="InterPro" id="IPR036366">
    <property type="entry name" value="PGBDSf"/>
</dbReference>